<gene>
    <name evidence="1" type="ORF">KIPB_003313</name>
</gene>
<protein>
    <submittedName>
        <fullName evidence="1">Uncharacterized protein</fullName>
    </submittedName>
</protein>
<comment type="caution">
    <text evidence="1">The sequence shown here is derived from an EMBL/GenBank/DDBJ whole genome shotgun (WGS) entry which is preliminary data.</text>
</comment>
<dbReference type="AlphaFoldDB" id="A0A391NJY3"/>
<sequence length="227" mass="25501">MTDELAFDTSSAHFIEISQVNIPFTIKNITENETITVSPVGADPTVFTLLPGTYSGSDITERFSAWTDRNDLEGSLELFFDSCVDRTCVRFDSKVRQLVLSERLRVMFGYDSATLARDPTETGDYSEFISEGRPLITDDILEFFITTNLNTNSYTDCSSDDTYSTLTNVLFHGYFNSPNTMNTFNSTQAMPVEISSDSIGNFNLYLVDSKFNPLTPGLPWTVFFTIM</sequence>
<dbReference type="EMBL" id="BDIP01000625">
    <property type="protein sequence ID" value="GCA62404.1"/>
    <property type="molecule type" value="Genomic_DNA"/>
</dbReference>
<organism evidence="1 2">
    <name type="scientific">Kipferlia bialata</name>
    <dbReference type="NCBI Taxonomy" id="797122"/>
    <lineage>
        <taxon>Eukaryota</taxon>
        <taxon>Metamonada</taxon>
        <taxon>Carpediemonas-like organisms</taxon>
        <taxon>Kipferlia</taxon>
    </lineage>
</organism>
<reference evidence="1 2" key="1">
    <citation type="journal article" date="2018" name="PLoS ONE">
        <title>The draft genome of Kipferlia bialata reveals reductive genome evolution in fornicate parasites.</title>
        <authorList>
            <person name="Tanifuji G."/>
            <person name="Takabayashi S."/>
            <person name="Kume K."/>
            <person name="Takagi M."/>
            <person name="Nakayama T."/>
            <person name="Kamikawa R."/>
            <person name="Inagaki Y."/>
            <person name="Hashimoto T."/>
        </authorList>
    </citation>
    <scope>NUCLEOTIDE SEQUENCE [LARGE SCALE GENOMIC DNA]</scope>
    <source>
        <strain evidence="1">NY0173</strain>
    </source>
</reference>
<proteinExistence type="predicted"/>
<keyword evidence="2" id="KW-1185">Reference proteome</keyword>
<evidence type="ECO:0000313" key="2">
    <source>
        <dbReference type="Proteomes" id="UP000265618"/>
    </source>
</evidence>
<accession>A0A391NJY3</accession>
<evidence type="ECO:0000313" key="1">
    <source>
        <dbReference type="EMBL" id="GCA62404.1"/>
    </source>
</evidence>
<name>A0A391NJY3_9EUKA</name>
<dbReference type="Proteomes" id="UP000265618">
    <property type="component" value="Unassembled WGS sequence"/>
</dbReference>